<evidence type="ECO:0000256" key="4">
    <source>
        <dbReference type="SAM" id="MobiDB-lite"/>
    </source>
</evidence>
<dbReference type="Proteomes" id="UP001154282">
    <property type="component" value="Unassembled WGS sequence"/>
</dbReference>
<keyword evidence="6" id="KW-1185">Reference proteome</keyword>
<sequence length="461" mass="50666">MVDDSAVRAKTPVSDVSTSRKKKKFKLDTVMANCLIWSADFPDKGSNQGHGTITDVKKAKGVPEELPIALGLGAIDNKCWMNLARMNSVEHSQQKVAGSQGRKSVTGNQQDVAGSQGRKSTTGNQQNVAGSQRRKRGRPRKVVVTYPMTETGMEISDTVNGSQMVVKVVTDHEVGGQLQPENEYSDAINERAMKIADDVPGIESLGNEATDLVLTTSGGVVEDHQPLSIWLGGLSCSSTSTDEGNGLCDGKHRQQVVTLTTSPPVSTSSDDALPFVKRSPLWAILESEEIFQNMPHKPHFLPLMECKEDYREGVAIGITATFLNLLEKISSLGIDDSRTLFETTLDSLSEMEMHGFDVTLPRGRINKLLSIREPLSECPDIVKNAERELQQHSEEKRKLDAAIQHIQKEISALQQTLATTRMELDANEARTAVVQSWVDEMKGRFENARNEFKRVAAGPWN</sequence>
<feature type="region of interest" description="Disordered" evidence="4">
    <location>
        <begin position="1"/>
        <end position="21"/>
    </location>
</feature>
<evidence type="ECO:0000313" key="6">
    <source>
        <dbReference type="Proteomes" id="UP001154282"/>
    </source>
</evidence>
<gene>
    <name evidence="5" type="ORF">LITE_LOCUS4803</name>
</gene>
<dbReference type="Pfam" id="PF05266">
    <property type="entry name" value="DUF724"/>
    <property type="match status" value="1"/>
</dbReference>
<evidence type="ECO:0000256" key="2">
    <source>
        <dbReference type="ARBA" id="ARBA00022604"/>
    </source>
</evidence>
<reference evidence="5" key="1">
    <citation type="submission" date="2022-08" db="EMBL/GenBank/DDBJ databases">
        <authorList>
            <person name="Gutierrez-Valencia J."/>
        </authorList>
    </citation>
    <scope>NUCLEOTIDE SEQUENCE</scope>
</reference>
<feature type="coiled-coil region" evidence="3">
    <location>
        <begin position="382"/>
        <end position="423"/>
    </location>
</feature>
<accession>A0AAV0HKU8</accession>
<evidence type="ECO:0000256" key="3">
    <source>
        <dbReference type="SAM" id="Coils"/>
    </source>
</evidence>
<keyword evidence="3" id="KW-0175">Coiled coil</keyword>
<dbReference type="InterPro" id="IPR007930">
    <property type="entry name" value="DUF724"/>
</dbReference>
<comment type="caution">
    <text evidence="5">The sequence shown here is derived from an EMBL/GenBank/DDBJ whole genome shotgun (WGS) entry which is preliminary data.</text>
</comment>
<proteinExistence type="predicted"/>
<name>A0AAV0HKU8_9ROSI</name>
<keyword evidence="2" id="KW-0341">Growth regulation</keyword>
<organism evidence="5 6">
    <name type="scientific">Linum tenue</name>
    <dbReference type="NCBI Taxonomy" id="586396"/>
    <lineage>
        <taxon>Eukaryota</taxon>
        <taxon>Viridiplantae</taxon>
        <taxon>Streptophyta</taxon>
        <taxon>Embryophyta</taxon>
        <taxon>Tracheophyta</taxon>
        <taxon>Spermatophyta</taxon>
        <taxon>Magnoliopsida</taxon>
        <taxon>eudicotyledons</taxon>
        <taxon>Gunneridae</taxon>
        <taxon>Pentapetalae</taxon>
        <taxon>rosids</taxon>
        <taxon>fabids</taxon>
        <taxon>Malpighiales</taxon>
        <taxon>Linaceae</taxon>
        <taxon>Linum</taxon>
    </lineage>
</organism>
<evidence type="ECO:0000313" key="5">
    <source>
        <dbReference type="EMBL" id="CAI0385462.1"/>
    </source>
</evidence>
<dbReference type="AlphaFoldDB" id="A0AAV0HKU8"/>
<feature type="compositionally biased region" description="Polar residues" evidence="4">
    <location>
        <begin position="91"/>
        <end position="130"/>
    </location>
</feature>
<feature type="region of interest" description="Disordered" evidence="4">
    <location>
        <begin position="91"/>
        <end position="140"/>
    </location>
</feature>
<keyword evidence="1" id="KW-0813">Transport</keyword>
<protein>
    <submittedName>
        <fullName evidence="5">Uncharacterized protein</fullName>
    </submittedName>
</protein>
<dbReference type="EMBL" id="CAMGYJ010000002">
    <property type="protein sequence ID" value="CAI0385462.1"/>
    <property type="molecule type" value="Genomic_DNA"/>
</dbReference>
<evidence type="ECO:0000256" key="1">
    <source>
        <dbReference type="ARBA" id="ARBA00022448"/>
    </source>
</evidence>